<feature type="transmembrane region" description="Helical" evidence="6">
    <location>
        <begin position="301"/>
        <end position="321"/>
    </location>
</feature>
<dbReference type="Pfam" id="PF01027">
    <property type="entry name" value="Bax1-I"/>
    <property type="match status" value="1"/>
</dbReference>
<dbReference type="InterPro" id="IPR006214">
    <property type="entry name" value="Bax_inhibitor_1-related"/>
</dbReference>
<keyword evidence="8" id="KW-1185">Reference proteome</keyword>
<feature type="transmembrane region" description="Helical" evidence="6">
    <location>
        <begin position="328"/>
        <end position="348"/>
    </location>
</feature>
<feature type="transmembrane region" description="Helical" evidence="6">
    <location>
        <begin position="210"/>
        <end position="230"/>
    </location>
</feature>
<keyword evidence="4 6" id="KW-1133">Transmembrane helix</keyword>
<feature type="transmembrane region" description="Helical" evidence="6">
    <location>
        <begin position="140"/>
        <end position="161"/>
    </location>
</feature>
<evidence type="ECO:0000313" key="7">
    <source>
        <dbReference type="EMBL" id="CAG8666594.1"/>
    </source>
</evidence>
<evidence type="ECO:0000256" key="5">
    <source>
        <dbReference type="ARBA" id="ARBA00023136"/>
    </source>
</evidence>
<dbReference type="PANTHER" id="PTHR23291">
    <property type="entry name" value="BAX INHIBITOR-RELATED"/>
    <property type="match status" value="1"/>
</dbReference>
<evidence type="ECO:0000256" key="2">
    <source>
        <dbReference type="ARBA" id="ARBA00010350"/>
    </source>
</evidence>
<evidence type="ECO:0000256" key="1">
    <source>
        <dbReference type="ARBA" id="ARBA00004141"/>
    </source>
</evidence>
<gene>
    <name evidence="7" type="ORF">GMARGA_LOCUS10182</name>
</gene>
<evidence type="ECO:0000256" key="3">
    <source>
        <dbReference type="ARBA" id="ARBA00022692"/>
    </source>
</evidence>
<feature type="transmembrane region" description="Helical" evidence="6">
    <location>
        <begin position="101"/>
        <end position="119"/>
    </location>
</feature>
<feature type="transmembrane region" description="Helical" evidence="6">
    <location>
        <begin position="242"/>
        <end position="262"/>
    </location>
</feature>
<comment type="subcellular location">
    <subcellularLocation>
        <location evidence="1">Membrane</location>
        <topology evidence="1">Multi-pass membrane protein</topology>
    </subcellularLocation>
</comment>
<evidence type="ECO:0000256" key="4">
    <source>
        <dbReference type="ARBA" id="ARBA00022989"/>
    </source>
</evidence>
<dbReference type="Proteomes" id="UP000789901">
    <property type="component" value="Unassembled WGS sequence"/>
</dbReference>
<keyword evidence="3 6" id="KW-0812">Transmembrane</keyword>
<comment type="similarity">
    <text evidence="2">Belongs to the BI1 family.</text>
</comment>
<feature type="transmembrane region" description="Helical" evidence="6">
    <location>
        <begin position="274"/>
        <end position="295"/>
    </location>
</feature>
<evidence type="ECO:0000256" key="6">
    <source>
        <dbReference type="SAM" id="Phobius"/>
    </source>
</evidence>
<accession>A0ABN7UTX8</accession>
<organism evidence="7 8">
    <name type="scientific">Gigaspora margarita</name>
    <dbReference type="NCBI Taxonomy" id="4874"/>
    <lineage>
        <taxon>Eukaryota</taxon>
        <taxon>Fungi</taxon>
        <taxon>Fungi incertae sedis</taxon>
        <taxon>Mucoromycota</taxon>
        <taxon>Glomeromycotina</taxon>
        <taxon>Glomeromycetes</taxon>
        <taxon>Diversisporales</taxon>
        <taxon>Gigasporaceae</taxon>
        <taxon>Gigaspora</taxon>
    </lineage>
</organism>
<sequence length="409" mass="45300">MSVTLCSSSSISNNYNYNDEPYPIVPPCTHSSKNLRMNNDNILPNRPSHKTWIKKKFEEFNPSLVLENKASVARDHLAITQLFRLTGGSSNSHKDDKVGKGLGITFIVLGIIFLGFGLFRYFNSQQLMTQGHFPASRGSVILGSVLTVLTLAGCFVVILAVDRDFSPFDAFKNVQDISKPVQQHLLKVYLTLSSVCLVTAAGSYAHNNHLFLFGGGLLSFLIGLGSLIGIMSTPDTPANKTLRYGLLYNFAFMEGLSIGPLVELTLMIPNCNHIVINACTLTFLIFGSFSLAAIFSNKRTFIYLGGILGSVVSMLLWMSFINAFVGSLALYSAELYIGLAIFCLYVVYDTQLIIYRATQMGSRDVVNHTLDLFIDLVGIFTRLMVLMMDSERKANNRKRKNKRAEYVGI</sequence>
<protein>
    <submittedName>
        <fullName evidence="7">42236_t:CDS:1</fullName>
    </submittedName>
</protein>
<reference evidence="7 8" key="1">
    <citation type="submission" date="2021-06" db="EMBL/GenBank/DDBJ databases">
        <authorList>
            <person name="Kallberg Y."/>
            <person name="Tangrot J."/>
            <person name="Rosling A."/>
        </authorList>
    </citation>
    <scope>NUCLEOTIDE SEQUENCE [LARGE SCALE GENOMIC DNA]</scope>
    <source>
        <strain evidence="7 8">120-4 pot B 10/14</strain>
    </source>
</reference>
<dbReference type="EMBL" id="CAJVQB010005642">
    <property type="protein sequence ID" value="CAG8666594.1"/>
    <property type="molecule type" value="Genomic_DNA"/>
</dbReference>
<keyword evidence="5 6" id="KW-0472">Membrane</keyword>
<comment type="caution">
    <text evidence="7">The sequence shown here is derived from an EMBL/GenBank/DDBJ whole genome shotgun (WGS) entry which is preliminary data.</text>
</comment>
<evidence type="ECO:0000313" key="8">
    <source>
        <dbReference type="Proteomes" id="UP000789901"/>
    </source>
</evidence>
<proteinExistence type="inferred from homology"/>
<name>A0ABN7UTX8_GIGMA</name>
<dbReference type="PANTHER" id="PTHR23291:SF32">
    <property type="entry name" value="BAX INHIBITOR 1"/>
    <property type="match status" value="1"/>
</dbReference>
<dbReference type="CDD" id="cd10430">
    <property type="entry name" value="BI-1"/>
    <property type="match status" value="1"/>
</dbReference>